<comment type="caution">
    <text evidence="2">The sequence shown here is derived from an EMBL/GenBank/DDBJ whole genome shotgun (WGS) entry which is preliminary data.</text>
</comment>
<evidence type="ECO:0000313" key="3">
    <source>
        <dbReference type="Proteomes" id="UP000035083"/>
    </source>
</evidence>
<name>L7LPQ7_9ACTN</name>
<keyword evidence="3" id="KW-1185">Reference proteome</keyword>
<dbReference type="AlphaFoldDB" id="L7LPQ7"/>
<evidence type="ECO:0000313" key="2">
    <source>
        <dbReference type="EMBL" id="GAC62122.1"/>
    </source>
</evidence>
<organism evidence="2 3">
    <name type="scientific">Gordonia sihwensis NBRC 108236</name>
    <dbReference type="NCBI Taxonomy" id="1223544"/>
    <lineage>
        <taxon>Bacteria</taxon>
        <taxon>Bacillati</taxon>
        <taxon>Actinomycetota</taxon>
        <taxon>Actinomycetes</taxon>
        <taxon>Mycobacteriales</taxon>
        <taxon>Gordoniaceae</taxon>
        <taxon>Gordonia</taxon>
    </lineage>
</organism>
<sequence length="156" mass="16873">MEYEKVFELIRKQDDEIVESGAWNTISGDAGDVLDELSDSALSIAGYELAQSRRLELFDRLRKAGASIKSAAEQTGVSVGLGHKHEVENIHGRTFTTAAQKESKVRDAIEESPDASNREIAKRTGVSHPTVASIRRRPAPKPDDVASGGEITGSRA</sequence>
<reference evidence="2 3" key="1">
    <citation type="submission" date="2012-12" db="EMBL/GenBank/DDBJ databases">
        <title>Whole genome shotgun sequence of Gordonia sihwensis NBRC 108236.</title>
        <authorList>
            <person name="Yoshida I."/>
            <person name="Hosoyama A."/>
            <person name="Tsuchikane K."/>
            <person name="Ando Y."/>
            <person name="Baba S."/>
            <person name="Ohji S."/>
            <person name="Hamada M."/>
            <person name="Tamura T."/>
            <person name="Yamazoe A."/>
            <person name="Yamazaki S."/>
            <person name="Fujita N."/>
        </authorList>
    </citation>
    <scope>NUCLEOTIDE SEQUENCE [LARGE SCALE GENOMIC DNA]</scope>
    <source>
        <strain evidence="2 3">NBRC 108236</strain>
    </source>
</reference>
<accession>L7LPQ7</accession>
<gene>
    <name evidence="2" type="ORF">GSI01S_29_00100</name>
</gene>
<proteinExistence type="predicted"/>
<dbReference type="Proteomes" id="UP000035083">
    <property type="component" value="Unassembled WGS sequence"/>
</dbReference>
<dbReference type="RefSeq" id="WP_006897524.1">
    <property type="nucleotide sequence ID" value="NZ_BANU01000029.1"/>
</dbReference>
<dbReference type="EMBL" id="BANU01000029">
    <property type="protein sequence ID" value="GAC62122.1"/>
    <property type="molecule type" value="Genomic_DNA"/>
</dbReference>
<evidence type="ECO:0000256" key="1">
    <source>
        <dbReference type="SAM" id="MobiDB-lite"/>
    </source>
</evidence>
<protein>
    <submittedName>
        <fullName evidence="2">Uncharacterized protein</fullName>
    </submittedName>
</protein>
<feature type="region of interest" description="Disordered" evidence="1">
    <location>
        <begin position="99"/>
        <end position="156"/>
    </location>
</feature>